<dbReference type="AlphaFoldDB" id="A0A841BYU2"/>
<dbReference type="Proteomes" id="UP000587527">
    <property type="component" value="Unassembled WGS sequence"/>
</dbReference>
<comment type="caution">
    <text evidence="3">The sequence shown here is derived from an EMBL/GenBank/DDBJ whole genome shotgun (WGS) entry which is preliminary data.</text>
</comment>
<organism evidence="3 4">
    <name type="scientific">Allocatelliglobosispora scoriae</name>
    <dbReference type="NCBI Taxonomy" id="643052"/>
    <lineage>
        <taxon>Bacteria</taxon>
        <taxon>Bacillati</taxon>
        <taxon>Actinomycetota</taxon>
        <taxon>Actinomycetes</taxon>
        <taxon>Micromonosporales</taxon>
        <taxon>Micromonosporaceae</taxon>
        <taxon>Allocatelliglobosispora</taxon>
    </lineage>
</organism>
<dbReference type="EMBL" id="JACHMN010000003">
    <property type="protein sequence ID" value="MBB5872093.1"/>
    <property type="molecule type" value="Genomic_DNA"/>
</dbReference>
<dbReference type="InterPro" id="IPR036291">
    <property type="entry name" value="NAD(P)-bd_dom_sf"/>
</dbReference>
<dbReference type="InterPro" id="IPR011032">
    <property type="entry name" value="GroES-like_sf"/>
</dbReference>
<dbReference type="GO" id="GO:0043880">
    <property type="term" value="F:crotonyl-CoA reductase activity"/>
    <property type="evidence" value="ECO:0007669"/>
    <property type="project" value="UniProtKB-EC"/>
</dbReference>
<dbReference type="Pfam" id="PF08240">
    <property type="entry name" value="ADH_N"/>
    <property type="match status" value="1"/>
</dbReference>
<dbReference type="Pfam" id="PF00107">
    <property type="entry name" value="ADH_zinc_N"/>
    <property type="match status" value="1"/>
</dbReference>
<dbReference type="RefSeq" id="WP_184841448.1">
    <property type="nucleotide sequence ID" value="NZ_JACHMN010000003.1"/>
</dbReference>
<keyword evidence="4" id="KW-1185">Reference proteome</keyword>
<reference evidence="3 4" key="1">
    <citation type="submission" date="2020-08" db="EMBL/GenBank/DDBJ databases">
        <title>Sequencing the genomes of 1000 actinobacteria strains.</title>
        <authorList>
            <person name="Klenk H.-P."/>
        </authorList>
    </citation>
    <scope>NUCLEOTIDE SEQUENCE [LARGE SCALE GENOMIC DNA]</scope>
    <source>
        <strain evidence="3 4">DSM 45362</strain>
    </source>
</reference>
<evidence type="ECO:0000256" key="1">
    <source>
        <dbReference type="ARBA" id="ARBA00022857"/>
    </source>
</evidence>
<dbReference type="SUPFAM" id="SSF51735">
    <property type="entry name" value="NAD(P)-binding Rossmann-fold domains"/>
    <property type="match status" value="1"/>
</dbReference>
<dbReference type="NCBIfam" id="TIGR01751">
    <property type="entry name" value="crot-CoA-red"/>
    <property type="match status" value="1"/>
</dbReference>
<keyword evidence="3" id="KW-0560">Oxidoreductase</keyword>
<dbReference type="SUPFAM" id="SSF50129">
    <property type="entry name" value="GroES-like"/>
    <property type="match status" value="1"/>
</dbReference>
<gene>
    <name evidence="3" type="ORF">F4553_005527</name>
</gene>
<dbReference type="EC" id="1.3.1.86" evidence="3"/>
<feature type="domain" description="Enoyl reductase (ER)" evidence="2">
    <location>
        <begin position="57"/>
        <end position="421"/>
    </location>
</feature>
<dbReference type="InterPro" id="IPR051603">
    <property type="entry name" value="Zinc-ADH_QOR/CCCR"/>
</dbReference>
<protein>
    <submittedName>
        <fullName evidence="3">Crotonyl-CoA reductase</fullName>
        <ecNumber evidence="3">1.3.1.86</ecNumber>
    </submittedName>
</protein>
<dbReference type="InterPro" id="IPR013154">
    <property type="entry name" value="ADH-like_N"/>
</dbReference>
<dbReference type="PANTHER" id="PTHR44154">
    <property type="entry name" value="QUINONE OXIDOREDUCTASE"/>
    <property type="match status" value="1"/>
</dbReference>
<dbReference type="InterPro" id="IPR020843">
    <property type="entry name" value="ER"/>
</dbReference>
<dbReference type="InterPro" id="IPR010085">
    <property type="entry name" value="Crot_CoA_red"/>
</dbReference>
<dbReference type="InterPro" id="IPR013149">
    <property type="entry name" value="ADH-like_C"/>
</dbReference>
<evidence type="ECO:0000313" key="3">
    <source>
        <dbReference type="EMBL" id="MBB5872093.1"/>
    </source>
</evidence>
<name>A0A841BYU2_9ACTN</name>
<dbReference type="PANTHER" id="PTHR44154:SF1">
    <property type="entry name" value="QUINONE OXIDOREDUCTASE"/>
    <property type="match status" value="1"/>
</dbReference>
<sequence length="451" mass="49925">MQKILDAIMAAENAADPEAELAAIAKLPVPESYRGVVVRAEETSLFEGLDSRDKDPRRSLHVQEVPTPELAPGEALIAVMASAINYNTVWTSIFEPMDTFGFLRRYGRLSEQTKRHDLPYHVVGSDAAGVVLRVGPGVTRWNPGDEVVAHCLNVELEEAAGHDDTMLDPQQRIWGFETNFGGLAELCIVKSNQLMPKPRHLSWEEAASPGLVNSTAYRQLVSHHGANMKQGDVVLIWGASGGLGSYATQMALNGGAIPVCVVSSPEKAELCRRMGADLVIDRTAEDFRFWSDENTQDPAEWRRFGEKIRELTGGEDPDIVFEHPGRETFGASVYVTKRGGTIVTCASTSGFMHQFDNRYLWMHLKRIVGSHFANYREAWEANRLIDLGQIHPTLSKSFPLEQTGQAAYEVHRNAHQGKVGVLCLSPTEGLGVRDGDKRARFETAINRFRNC</sequence>
<evidence type="ECO:0000313" key="4">
    <source>
        <dbReference type="Proteomes" id="UP000587527"/>
    </source>
</evidence>
<accession>A0A841BYU2</accession>
<proteinExistence type="predicted"/>
<evidence type="ECO:0000259" key="2">
    <source>
        <dbReference type="SMART" id="SM00829"/>
    </source>
</evidence>
<keyword evidence="1" id="KW-0521">NADP</keyword>
<dbReference type="Gene3D" id="3.90.180.10">
    <property type="entry name" value="Medium-chain alcohol dehydrogenases, catalytic domain"/>
    <property type="match status" value="2"/>
</dbReference>
<dbReference type="SMART" id="SM00829">
    <property type="entry name" value="PKS_ER"/>
    <property type="match status" value="1"/>
</dbReference>